<keyword evidence="1" id="KW-1133">Transmembrane helix</keyword>
<keyword evidence="1" id="KW-0812">Transmembrane</keyword>
<sequence>MGEYCWLMMKVLFIFIWWDCFVGGVFCGGKRRVMPCCAIYVIIELVFKDTWSLQVSFSLGVKKIHFSTPKDIVDVNLILMEIV</sequence>
<protein>
    <submittedName>
        <fullName evidence="2">Uncharacterized protein</fullName>
    </submittedName>
</protein>
<dbReference type="AlphaFoldDB" id="A0A371FF62"/>
<organism evidence="2 3">
    <name type="scientific">Mucuna pruriens</name>
    <name type="common">Velvet bean</name>
    <name type="synonym">Dolichos pruriens</name>
    <dbReference type="NCBI Taxonomy" id="157652"/>
    <lineage>
        <taxon>Eukaryota</taxon>
        <taxon>Viridiplantae</taxon>
        <taxon>Streptophyta</taxon>
        <taxon>Embryophyta</taxon>
        <taxon>Tracheophyta</taxon>
        <taxon>Spermatophyta</taxon>
        <taxon>Magnoliopsida</taxon>
        <taxon>eudicotyledons</taxon>
        <taxon>Gunneridae</taxon>
        <taxon>Pentapetalae</taxon>
        <taxon>rosids</taxon>
        <taxon>fabids</taxon>
        <taxon>Fabales</taxon>
        <taxon>Fabaceae</taxon>
        <taxon>Papilionoideae</taxon>
        <taxon>50 kb inversion clade</taxon>
        <taxon>NPAAA clade</taxon>
        <taxon>indigoferoid/millettioid clade</taxon>
        <taxon>Phaseoleae</taxon>
        <taxon>Mucuna</taxon>
    </lineage>
</organism>
<dbReference type="EMBL" id="QJKJ01009351">
    <property type="protein sequence ID" value="RDX76890.1"/>
    <property type="molecule type" value="Genomic_DNA"/>
</dbReference>
<keyword evidence="3" id="KW-1185">Reference proteome</keyword>
<evidence type="ECO:0000313" key="3">
    <source>
        <dbReference type="Proteomes" id="UP000257109"/>
    </source>
</evidence>
<feature type="non-terminal residue" evidence="2">
    <location>
        <position position="1"/>
    </location>
</feature>
<gene>
    <name evidence="2" type="ORF">CR513_43074</name>
</gene>
<comment type="caution">
    <text evidence="2">The sequence shown here is derived from an EMBL/GenBank/DDBJ whole genome shotgun (WGS) entry which is preliminary data.</text>
</comment>
<keyword evidence="1" id="KW-0472">Membrane</keyword>
<reference evidence="2" key="1">
    <citation type="submission" date="2018-05" db="EMBL/GenBank/DDBJ databases">
        <title>Draft genome of Mucuna pruriens seed.</title>
        <authorList>
            <person name="Nnadi N.E."/>
            <person name="Vos R."/>
            <person name="Hasami M.H."/>
            <person name="Devisetty U.K."/>
            <person name="Aguiy J.C."/>
        </authorList>
    </citation>
    <scope>NUCLEOTIDE SEQUENCE [LARGE SCALE GENOMIC DNA]</scope>
    <source>
        <strain evidence="2">JCA_2017</strain>
    </source>
</reference>
<proteinExistence type="predicted"/>
<accession>A0A371FF62</accession>
<evidence type="ECO:0000313" key="2">
    <source>
        <dbReference type="EMBL" id="RDX76890.1"/>
    </source>
</evidence>
<name>A0A371FF62_MUCPR</name>
<dbReference type="Proteomes" id="UP000257109">
    <property type="component" value="Unassembled WGS sequence"/>
</dbReference>
<feature type="transmembrane region" description="Helical" evidence="1">
    <location>
        <begin position="6"/>
        <end position="26"/>
    </location>
</feature>
<evidence type="ECO:0000256" key="1">
    <source>
        <dbReference type="SAM" id="Phobius"/>
    </source>
</evidence>